<sequence>MQLHESPLLSRGIHGAHVIGRDFDAKTWQTSSEVVVRSAEGGGRLLLRQDDRIAEIEPAPDAGSLLLHAQNLDVLWVLAQARGQGAKSARVGLHCLVPMQAVSSESAFEIGVDQRVADSLHQQMRIDQPVVASAVEWLTDEFVCPVAGDEALGRVFVCPRERGDVRAMQLIGRRFRLDLKRDDQQVFWVERTAKRPASEDDACIVMTGAVRFVDASAGVQPQEPSQRLLLDTAVTSFGTYLELWSLYGQKEWVREVTRAAELQSLSYTACVPASDEGGGWRLTVQTDALNTFRDRWKKLASDDDQVELDDEAPDWNSDYYTDLEHRDRRRIFRGEPQWLRDGLVVKGESRKPPPPSGHMYLSLAGHRTQHERRLSARRAIDSGAGVKTLRALLQDVPTPTQRPSTLTALTPYARQSFRSGRPTTRQEEAVRVALNTPDIALIIGPPGTGKTQVIAALERRLSELNEGQLIAHDVLVSSFQHDAVENALERTEVYGLPAVKVGGSARRRDEFDPVSAWRERKEQAMSARVQQMEQSDPSAPLLVELDRQVHRLLLLGVEPGERQRALDDLDDCLRALGRLRIRPGAAWQSDWGNYREQPPAPAQVAQSLSPARRRMLLRRVRALRCQAVAFEDDGPAQAHKVRGLLRHEAGLMTAADEALLLQASDADRLPDAALLEALSSLRDALIDRLRPDWCPVVQRHRLDDQARGLLQRLQTELADKVRESRHGVHGVLIRYRDALGAYPDQVHRAVKAYSSIVGATCQQAASRHMSLLKTDKPDAPSMRSLQFGSVIIDEAARANPLDLLVPMALASRRIVLVGDHRQLPHLLDSEIEDEIRAERGDQASSKVYRDSLFERLWRQLQQRAAADGFSRVVMLDTQFRMHPRLGDFVSRQFYERAGLGQVHSGRPASDFEWLVPGHGSSVCAWIDVPQVKGLEDRSGASRRRQVEAWRVAHEVSRLLKELPEDKSIGVITFYAAQRDEILAALGGSLPKRLHVGTVDAFQGKEFDVVVLSVVRCNTLPLSASSLSEGCTPDETEQRRSAQERVWSRKYGHLRTANRLNVAMSRQRRLLIAVGDRAMFEGEASREAVPEMCAFLDFCDAEARLHARETP</sequence>
<evidence type="ECO:0000313" key="7">
    <source>
        <dbReference type="EMBL" id="NRT55634.1"/>
    </source>
</evidence>
<gene>
    <name evidence="7" type="ORF">HNQ01_001346</name>
</gene>
<keyword evidence="2" id="KW-0547">Nucleotide-binding</keyword>
<keyword evidence="3" id="KW-0378">Hydrolase</keyword>
<dbReference type="SMART" id="SM00382">
    <property type="entry name" value="AAA"/>
    <property type="match status" value="1"/>
</dbReference>
<accession>A0ABX2G0Q7</accession>
<evidence type="ECO:0000256" key="1">
    <source>
        <dbReference type="ARBA" id="ARBA00007913"/>
    </source>
</evidence>
<evidence type="ECO:0000259" key="6">
    <source>
        <dbReference type="SMART" id="SM00382"/>
    </source>
</evidence>
<dbReference type="Proteomes" id="UP001516061">
    <property type="component" value="Unassembled WGS sequence"/>
</dbReference>
<dbReference type="InterPro" id="IPR027417">
    <property type="entry name" value="P-loop_NTPase"/>
</dbReference>
<dbReference type="Pfam" id="PF13086">
    <property type="entry name" value="AAA_11"/>
    <property type="match status" value="2"/>
</dbReference>
<feature type="domain" description="AAA+ ATPase" evidence="6">
    <location>
        <begin position="436"/>
        <end position="841"/>
    </location>
</feature>
<evidence type="ECO:0000256" key="4">
    <source>
        <dbReference type="ARBA" id="ARBA00022806"/>
    </source>
</evidence>
<organism evidence="7 8">
    <name type="scientific">Sphaerotilus uruguayifluvii</name>
    <dbReference type="NCBI Taxonomy" id="2735897"/>
    <lineage>
        <taxon>Bacteria</taxon>
        <taxon>Pseudomonadati</taxon>
        <taxon>Pseudomonadota</taxon>
        <taxon>Betaproteobacteria</taxon>
        <taxon>Burkholderiales</taxon>
        <taxon>Sphaerotilaceae</taxon>
        <taxon>Sphaerotilus</taxon>
    </lineage>
</organism>
<reference evidence="7 8" key="1">
    <citation type="submission" date="2020-05" db="EMBL/GenBank/DDBJ databases">
        <title>Genomic Encyclopedia of Type Strains, Phase IV (KMG-V): Genome sequencing to study the core and pangenomes of soil and plant-associated prokaryotes.</title>
        <authorList>
            <person name="Whitman W."/>
        </authorList>
    </citation>
    <scope>NUCLEOTIDE SEQUENCE [LARGE SCALE GENOMIC DNA]</scope>
    <source>
        <strain evidence="7 8">C29</strain>
    </source>
</reference>
<dbReference type="SUPFAM" id="SSF52540">
    <property type="entry name" value="P-loop containing nucleoside triphosphate hydrolases"/>
    <property type="match status" value="1"/>
</dbReference>
<dbReference type="InterPro" id="IPR041679">
    <property type="entry name" value="DNA2/NAM7-like_C"/>
</dbReference>
<keyword evidence="4" id="KW-0347">Helicase</keyword>
<dbReference type="EMBL" id="JABSNM010000004">
    <property type="protein sequence ID" value="NRT55634.1"/>
    <property type="molecule type" value="Genomic_DNA"/>
</dbReference>
<dbReference type="PANTHER" id="PTHR43788:SF8">
    <property type="entry name" value="DNA-BINDING PROTEIN SMUBP-2"/>
    <property type="match status" value="1"/>
</dbReference>
<dbReference type="CDD" id="cd17934">
    <property type="entry name" value="DEXXQc_Upf1-like"/>
    <property type="match status" value="1"/>
</dbReference>
<evidence type="ECO:0000256" key="5">
    <source>
        <dbReference type="ARBA" id="ARBA00022840"/>
    </source>
</evidence>
<comment type="similarity">
    <text evidence="1">Belongs to the DNA2/NAM7 helicase family.</text>
</comment>
<dbReference type="PANTHER" id="PTHR43788">
    <property type="entry name" value="DNA2/NAM7 HELICASE FAMILY MEMBER"/>
    <property type="match status" value="1"/>
</dbReference>
<dbReference type="RefSeq" id="WP_173804594.1">
    <property type="nucleotide sequence ID" value="NZ_JABSNM010000004.1"/>
</dbReference>
<evidence type="ECO:0000313" key="8">
    <source>
        <dbReference type="Proteomes" id="UP001516061"/>
    </source>
</evidence>
<proteinExistence type="inferred from homology"/>
<dbReference type="InterPro" id="IPR047187">
    <property type="entry name" value="SF1_C_Upf1"/>
</dbReference>
<keyword evidence="5" id="KW-0067">ATP-binding</keyword>
<dbReference type="Gene3D" id="3.40.50.300">
    <property type="entry name" value="P-loop containing nucleotide triphosphate hydrolases"/>
    <property type="match status" value="3"/>
</dbReference>
<evidence type="ECO:0000256" key="3">
    <source>
        <dbReference type="ARBA" id="ARBA00022801"/>
    </source>
</evidence>
<dbReference type="InterPro" id="IPR050534">
    <property type="entry name" value="Coronavir_polyprotein_1ab"/>
</dbReference>
<dbReference type="InterPro" id="IPR003593">
    <property type="entry name" value="AAA+_ATPase"/>
</dbReference>
<comment type="caution">
    <text evidence="7">The sequence shown here is derived from an EMBL/GenBank/DDBJ whole genome shotgun (WGS) entry which is preliminary data.</text>
</comment>
<protein>
    <submittedName>
        <fullName evidence="7">DNA polymerase III delta prime subunit</fullName>
    </submittedName>
</protein>
<dbReference type="InterPro" id="IPR041677">
    <property type="entry name" value="DNA2/NAM7_AAA_11"/>
</dbReference>
<evidence type="ECO:0000256" key="2">
    <source>
        <dbReference type="ARBA" id="ARBA00022741"/>
    </source>
</evidence>
<name>A0ABX2G0Q7_9BURK</name>
<dbReference type="CDD" id="cd18808">
    <property type="entry name" value="SF1_C_Upf1"/>
    <property type="match status" value="1"/>
</dbReference>
<dbReference type="Pfam" id="PF13087">
    <property type="entry name" value="AAA_12"/>
    <property type="match status" value="1"/>
</dbReference>
<keyword evidence="8" id="KW-1185">Reference proteome</keyword>